<organism evidence="12 13">
    <name type="scientific">Xylaria flabelliformis</name>
    <dbReference type="NCBI Taxonomy" id="2512241"/>
    <lineage>
        <taxon>Eukaryota</taxon>
        <taxon>Fungi</taxon>
        <taxon>Dikarya</taxon>
        <taxon>Ascomycota</taxon>
        <taxon>Pezizomycotina</taxon>
        <taxon>Sordariomycetes</taxon>
        <taxon>Xylariomycetidae</taxon>
        <taxon>Xylariales</taxon>
        <taxon>Xylariaceae</taxon>
        <taxon>Xylaria</taxon>
    </lineage>
</organism>
<keyword evidence="5" id="KW-0336">GPI-anchor</keyword>
<dbReference type="Proteomes" id="UP000319160">
    <property type="component" value="Unassembled WGS sequence"/>
</dbReference>
<keyword evidence="9" id="KW-0408">Iron</keyword>
<gene>
    <name evidence="12" type="ORF">FHL15_010366</name>
</gene>
<dbReference type="AlphaFoldDB" id="A0A553HL65"/>
<comment type="caution">
    <text evidence="9">Lacks conserved residue(s) required for the propagation of feature annotation.</text>
</comment>
<keyword evidence="5" id="KW-0325">Glycoprotein</keyword>
<evidence type="ECO:0000256" key="3">
    <source>
        <dbReference type="ARBA" id="ARBA00010031"/>
    </source>
</evidence>
<dbReference type="EMBL" id="VFLP01000081">
    <property type="protein sequence ID" value="TRX88694.1"/>
    <property type="molecule type" value="Genomic_DNA"/>
</dbReference>
<feature type="chain" id="PRO_5022051106" description="CFEM domain-containing protein" evidence="10">
    <location>
        <begin position="17"/>
        <end position="87"/>
    </location>
</feature>
<keyword evidence="6 10" id="KW-0732">Signal</keyword>
<evidence type="ECO:0000256" key="5">
    <source>
        <dbReference type="ARBA" id="ARBA00022622"/>
    </source>
</evidence>
<evidence type="ECO:0000259" key="11">
    <source>
        <dbReference type="PROSITE" id="PS52012"/>
    </source>
</evidence>
<evidence type="ECO:0000256" key="4">
    <source>
        <dbReference type="ARBA" id="ARBA00022525"/>
    </source>
</evidence>
<keyword evidence="9" id="KW-0349">Heme</keyword>
<evidence type="ECO:0000313" key="12">
    <source>
        <dbReference type="EMBL" id="TRX88694.1"/>
    </source>
</evidence>
<evidence type="ECO:0000256" key="7">
    <source>
        <dbReference type="ARBA" id="ARBA00023157"/>
    </source>
</evidence>
<protein>
    <recommendedName>
        <fullName evidence="11">CFEM domain-containing protein</fullName>
    </recommendedName>
</protein>
<keyword evidence="7 9" id="KW-1015">Disulfide bond</keyword>
<keyword evidence="4" id="KW-0964">Secreted</keyword>
<comment type="subcellular location">
    <subcellularLocation>
        <location evidence="1">Membrane</location>
        <topology evidence="1">Lipid-anchor</topology>
        <topology evidence="1">GPI-anchor</topology>
    </subcellularLocation>
    <subcellularLocation>
        <location evidence="2">Secreted</location>
    </subcellularLocation>
</comment>
<dbReference type="GO" id="GO:0098552">
    <property type="term" value="C:side of membrane"/>
    <property type="evidence" value="ECO:0007669"/>
    <property type="project" value="UniProtKB-KW"/>
</dbReference>
<sequence length="87" mass="8658">MKFSLAIIAVATVASAQTWSDIPACAQPCILDAAASTTDCASTDYTCICASQDVVEPAAEACVVAACGEEVADTEVVPAVAALCSSV</sequence>
<evidence type="ECO:0000256" key="1">
    <source>
        <dbReference type="ARBA" id="ARBA00004589"/>
    </source>
</evidence>
<feature type="disulfide bond" evidence="9">
    <location>
        <begin position="40"/>
        <end position="47"/>
    </location>
</feature>
<keyword evidence="5" id="KW-0472">Membrane</keyword>
<reference evidence="13" key="1">
    <citation type="submission" date="2019-06" db="EMBL/GenBank/DDBJ databases">
        <title>Draft genome sequence of the griseofulvin-producing fungus Xylaria cubensis strain G536.</title>
        <authorList>
            <person name="Mead M.E."/>
            <person name="Raja H.A."/>
            <person name="Steenwyk J.L."/>
            <person name="Knowles S.L."/>
            <person name="Oberlies N.H."/>
            <person name="Rokas A."/>
        </authorList>
    </citation>
    <scope>NUCLEOTIDE SEQUENCE [LARGE SCALE GENOMIC DNA]</scope>
    <source>
        <strain evidence="13">G536</strain>
    </source>
</reference>
<dbReference type="InterPro" id="IPR008427">
    <property type="entry name" value="Extracellular_membr_CFEM_dom"/>
</dbReference>
<comment type="similarity">
    <text evidence="3">Belongs to the RBT5 family.</text>
</comment>
<feature type="domain" description="CFEM" evidence="11">
    <location>
        <begin position="1"/>
        <end position="87"/>
    </location>
</feature>
<dbReference type="OrthoDB" id="4775515at2759"/>
<evidence type="ECO:0000313" key="13">
    <source>
        <dbReference type="Proteomes" id="UP000319160"/>
    </source>
</evidence>
<keyword evidence="8" id="KW-0449">Lipoprotein</keyword>
<dbReference type="GO" id="GO:0005576">
    <property type="term" value="C:extracellular region"/>
    <property type="evidence" value="ECO:0007669"/>
    <property type="project" value="UniProtKB-SubCell"/>
</dbReference>
<dbReference type="GO" id="GO:0046872">
    <property type="term" value="F:metal ion binding"/>
    <property type="evidence" value="ECO:0007669"/>
    <property type="project" value="UniProtKB-UniRule"/>
</dbReference>
<accession>A0A553HL65</accession>
<dbReference type="STRING" id="2512241.A0A553HL65"/>
<evidence type="ECO:0000256" key="8">
    <source>
        <dbReference type="ARBA" id="ARBA00023288"/>
    </source>
</evidence>
<evidence type="ECO:0000256" key="6">
    <source>
        <dbReference type="ARBA" id="ARBA00022729"/>
    </source>
</evidence>
<feature type="signal peptide" evidence="10">
    <location>
        <begin position="1"/>
        <end position="16"/>
    </location>
</feature>
<evidence type="ECO:0000256" key="9">
    <source>
        <dbReference type="PROSITE-ProRule" id="PRU01356"/>
    </source>
</evidence>
<keyword evidence="13" id="KW-1185">Reference proteome</keyword>
<comment type="caution">
    <text evidence="12">The sequence shown here is derived from an EMBL/GenBank/DDBJ whole genome shotgun (WGS) entry which is preliminary data.</text>
</comment>
<feature type="binding site" description="axial binding residue" evidence="9">
    <location>
        <position position="44"/>
    </location>
    <ligand>
        <name>heme</name>
        <dbReference type="ChEBI" id="CHEBI:30413"/>
    </ligand>
    <ligandPart>
        <name>Fe</name>
        <dbReference type="ChEBI" id="CHEBI:18248"/>
    </ligandPart>
</feature>
<dbReference type="SMART" id="SM00747">
    <property type="entry name" value="CFEM"/>
    <property type="match status" value="1"/>
</dbReference>
<evidence type="ECO:0000256" key="10">
    <source>
        <dbReference type="SAM" id="SignalP"/>
    </source>
</evidence>
<proteinExistence type="inferred from homology"/>
<name>A0A553HL65_9PEZI</name>
<evidence type="ECO:0000256" key="2">
    <source>
        <dbReference type="ARBA" id="ARBA00004613"/>
    </source>
</evidence>
<dbReference type="Pfam" id="PF05730">
    <property type="entry name" value="CFEM"/>
    <property type="match status" value="1"/>
</dbReference>
<dbReference type="PROSITE" id="PS52012">
    <property type="entry name" value="CFEM"/>
    <property type="match status" value="1"/>
</dbReference>
<keyword evidence="9" id="KW-0479">Metal-binding</keyword>